<dbReference type="SUPFAM" id="SSF47413">
    <property type="entry name" value="lambda repressor-like DNA-binding domains"/>
    <property type="match status" value="1"/>
</dbReference>
<organism evidence="3 4">
    <name type="scientific">Phytohabitans rumicis</name>
    <dbReference type="NCBI Taxonomy" id="1076125"/>
    <lineage>
        <taxon>Bacteria</taxon>
        <taxon>Bacillati</taxon>
        <taxon>Actinomycetota</taxon>
        <taxon>Actinomycetes</taxon>
        <taxon>Micromonosporales</taxon>
        <taxon>Micromonosporaceae</taxon>
    </lineage>
</organism>
<dbReference type="PROSITE" id="PS50943">
    <property type="entry name" value="HTH_CROC1"/>
    <property type="match status" value="1"/>
</dbReference>
<dbReference type="CDD" id="cd00093">
    <property type="entry name" value="HTH_XRE"/>
    <property type="match status" value="1"/>
</dbReference>
<proteinExistence type="predicted"/>
<dbReference type="AlphaFoldDB" id="A0A6V8KZD6"/>
<dbReference type="SUPFAM" id="SSF51182">
    <property type="entry name" value="RmlC-like cupins"/>
    <property type="match status" value="1"/>
</dbReference>
<dbReference type="InterPro" id="IPR011051">
    <property type="entry name" value="RmlC_Cupin_sf"/>
</dbReference>
<dbReference type="EMBL" id="BLPG01000001">
    <property type="protein sequence ID" value="GFJ87197.1"/>
    <property type="molecule type" value="Genomic_DNA"/>
</dbReference>
<name>A0A6V8KZD6_9ACTN</name>
<gene>
    <name evidence="3" type="ORF">Prum_008390</name>
</gene>
<dbReference type="Pfam" id="PF13560">
    <property type="entry name" value="HTH_31"/>
    <property type="match status" value="1"/>
</dbReference>
<dbReference type="GO" id="GO:0005829">
    <property type="term" value="C:cytosol"/>
    <property type="evidence" value="ECO:0007669"/>
    <property type="project" value="TreeGrafter"/>
</dbReference>
<sequence>MERLGATIRRRRRDLGLTLVDVAARAGLSHPFLSQVERGLAQPSMRSLTALAAALETTAQALLALSGTAPVSLVRGGTPLPKLDIAGGKVRSLVQGERAMLPLEFTGAPAEFEEYYVHDGEEFLYVVDGTIEVDVEGELSHLSGGDSLYYAGGLRHRWRQVDTGPVKVVLVQHNVLRDRNAGDTAAG</sequence>
<reference evidence="3 4" key="1">
    <citation type="submission" date="2020-03" db="EMBL/GenBank/DDBJ databases">
        <title>Whole genome shotgun sequence of Phytohabitans rumicis NBRC 108638.</title>
        <authorList>
            <person name="Komaki H."/>
            <person name="Tamura T."/>
        </authorList>
    </citation>
    <scope>NUCLEOTIDE SEQUENCE [LARGE SCALE GENOMIC DNA]</scope>
    <source>
        <strain evidence="3 4">NBRC 108638</strain>
    </source>
</reference>
<dbReference type="GO" id="GO:0003677">
    <property type="term" value="F:DNA binding"/>
    <property type="evidence" value="ECO:0007669"/>
    <property type="project" value="UniProtKB-KW"/>
</dbReference>
<dbReference type="PANTHER" id="PTHR46797:SF1">
    <property type="entry name" value="METHYLPHOSPHONATE SYNTHASE"/>
    <property type="match status" value="1"/>
</dbReference>
<dbReference type="Proteomes" id="UP000482960">
    <property type="component" value="Unassembled WGS sequence"/>
</dbReference>
<dbReference type="Gene3D" id="1.10.260.40">
    <property type="entry name" value="lambda repressor-like DNA-binding domains"/>
    <property type="match status" value="1"/>
</dbReference>
<dbReference type="InterPro" id="IPR010982">
    <property type="entry name" value="Lambda_DNA-bd_dom_sf"/>
</dbReference>
<accession>A0A6V8KZD6</accession>
<dbReference type="InterPro" id="IPR014710">
    <property type="entry name" value="RmlC-like_jellyroll"/>
</dbReference>
<evidence type="ECO:0000259" key="2">
    <source>
        <dbReference type="PROSITE" id="PS50943"/>
    </source>
</evidence>
<dbReference type="GO" id="GO:0003700">
    <property type="term" value="F:DNA-binding transcription factor activity"/>
    <property type="evidence" value="ECO:0007669"/>
    <property type="project" value="TreeGrafter"/>
</dbReference>
<reference evidence="3 4" key="2">
    <citation type="submission" date="2020-03" db="EMBL/GenBank/DDBJ databases">
        <authorList>
            <person name="Ichikawa N."/>
            <person name="Kimura A."/>
            <person name="Kitahashi Y."/>
            <person name="Uohara A."/>
        </authorList>
    </citation>
    <scope>NUCLEOTIDE SEQUENCE [LARGE SCALE GENOMIC DNA]</scope>
    <source>
        <strain evidence="3 4">NBRC 108638</strain>
    </source>
</reference>
<dbReference type="InterPro" id="IPR013096">
    <property type="entry name" value="Cupin_2"/>
</dbReference>
<dbReference type="PANTHER" id="PTHR46797">
    <property type="entry name" value="HTH-TYPE TRANSCRIPTIONAL REGULATOR"/>
    <property type="match status" value="1"/>
</dbReference>
<dbReference type="SMART" id="SM00530">
    <property type="entry name" value="HTH_XRE"/>
    <property type="match status" value="1"/>
</dbReference>
<dbReference type="InterPro" id="IPR001387">
    <property type="entry name" value="Cro/C1-type_HTH"/>
</dbReference>
<evidence type="ECO:0000313" key="3">
    <source>
        <dbReference type="EMBL" id="GFJ87197.1"/>
    </source>
</evidence>
<protein>
    <submittedName>
        <fullName evidence="3">XRE family transcriptional regulator</fullName>
    </submittedName>
</protein>
<feature type="domain" description="HTH cro/C1-type" evidence="2">
    <location>
        <begin position="8"/>
        <end position="62"/>
    </location>
</feature>
<keyword evidence="4" id="KW-1185">Reference proteome</keyword>
<dbReference type="Gene3D" id="2.60.120.10">
    <property type="entry name" value="Jelly Rolls"/>
    <property type="match status" value="1"/>
</dbReference>
<evidence type="ECO:0000256" key="1">
    <source>
        <dbReference type="ARBA" id="ARBA00023125"/>
    </source>
</evidence>
<evidence type="ECO:0000313" key="4">
    <source>
        <dbReference type="Proteomes" id="UP000482960"/>
    </source>
</evidence>
<comment type="caution">
    <text evidence="3">The sequence shown here is derived from an EMBL/GenBank/DDBJ whole genome shotgun (WGS) entry which is preliminary data.</text>
</comment>
<dbReference type="InterPro" id="IPR050807">
    <property type="entry name" value="TransReg_Diox_bact_type"/>
</dbReference>
<dbReference type="Pfam" id="PF07883">
    <property type="entry name" value="Cupin_2"/>
    <property type="match status" value="1"/>
</dbReference>
<dbReference type="CDD" id="cd02209">
    <property type="entry name" value="cupin_XRE_C"/>
    <property type="match status" value="1"/>
</dbReference>
<keyword evidence="1" id="KW-0238">DNA-binding</keyword>